<dbReference type="GO" id="GO:0003676">
    <property type="term" value="F:nucleic acid binding"/>
    <property type="evidence" value="ECO:0007669"/>
    <property type="project" value="InterPro"/>
</dbReference>
<feature type="domain" description="VRR-NUC" evidence="4">
    <location>
        <begin position="1"/>
        <end position="94"/>
    </location>
</feature>
<dbReference type="InterPro" id="IPR014883">
    <property type="entry name" value="VRR_NUC"/>
</dbReference>
<evidence type="ECO:0000256" key="2">
    <source>
        <dbReference type="ARBA" id="ARBA00022722"/>
    </source>
</evidence>
<dbReference type="InterPro" id="IPR011856">
    <property type="entry name" value="tRNA_endonuc-like_dom_sf"/>
</dbReference>
<dbReference type="Gene3D" id="3.40.1350.10">
    <property type="match status" value="1"/>
</dbReference>
<evidence type="ECO:0000256" key="1">
    <source>
        <dbReference type="ARBA" id="ARBA00001946"/>
    </source>
</evidence>
<dbReference type="SMART" id="SM00990">
    <property type="entry name" value="VRR_NUC"/>
    <property type="match status" value="1"/>
</dbReference>
<comment type="cofactor">
    <cofactor evidence="1">
        <name>Mg(2+)</name>
        <dbReference type="ChEBI" id="CHEBI:18420"/>
    </cofactor>
</comment>
<organism evidence="5">
    <name type="scientific">Staphylococcus phage HS12</name>
    <dbReference type="NCBI Taxonomy" id="3056402"/>
    <lineage>
        <taxon>Viruses</taxon>
    </lineage>
</organism>
<proteinExistence type="predicted"/>
<accession>A0AA49X890</accession>
<keyword evidence="2" id="KW-0540">Nuclease</keyword>
<evidence type="ECO:0000259" key="4">
    <source>
        <dbReference type="SMART" id="SM00990"/>
    </source>
</evidence>
<dbReference type="Pfam" id="PF08774">
    <property type="entry name" value="VRR_NUC"/>
    <property type="match status" value="1"/>
</dbReference>
<dbReference type="EMBL" id="OQ890318">
    <property type="protein sequence ID" value="WLJ25862.1"/>
    <property type="molecule type" value="Genomic_DNA"/>
</dbReference>
<reference evidence="5" key="1">
    <citation type="submission" date="2023-04" db="EMBL/GenBank/DDBJ databases">
        <title>The human skin virome in hidradenitis suppurativa patients.</title>
        <authorList>
            <person name="Jansen D."/>
        </authorList>
    </citation>
    <scope>NUCLEOTIDE SEQUENCE</scope>
    <source>
        <strain evidence="5">VC3_JansenPhageI</strain>
    </source>
</reference>
<sequence>MSEQKIQNEIILAINQRGHRLWRANAGKVQTKDNRIIKLLPTGFSDTFGYRKSDGRAIFIEVKTESGRLRPEQKKFRDFLKTQKVIYGVARSVQEAIDIIENGAIYYD</sequence>
<evidence type="ECO:0000313" key="5">
    <source>
        <dbReference type="EMBL" id="WLJ25862.1"/>
    </source>
</evidence>
<dbReference type="GO" id="GO:0016788">
    <property type="term" value="F:hydrolase activity, acting on ester bonds"/>
    <property type="evidence" value="ECO:0007669"/>
    <property type="project" value="InterPro"/>
</dbReference>
<evidence type="ECO:0000256" key="3">
    <source>
        <dbReference type="ARBA" id="ARBA00022801"/>
    </source>
</evidence>
<keyword evidence="3" id="KW-0378">Hydrolase</keyword>
<name>A0AA49X890_9VIRU</name>
<dbReference type="GO" id="GO:0004518">
    <property type="term" value="F:nuclease activity"/>
    <property type="evidence" value="ECO:0007669"/>
    <property type="project" value="UniProtKB-KW"/>
</dbReference>
<protein>
    <submittedName>
        <fullName evidence="5">Nuclease</fullName>
    </submittedName>
</protein>